<accession>A0A4U1BWN0</accession>
<dbReference type="SUPFAM" id="SSF54427">
    <property type="entry name" value="NTF2-like"/>
    <property type="match status" value="1"/>
</dbReference>
<name>A0A4U1BWN0_9GAMM</name>
<evidence type="ECO:0000313" key="2">
    <source>
        <dbReference type="EMBL" id="TKB57599.1"/>
    </source>
</evidence>
<dbReference type="Proteomes" id="UP000305675">
    <property type="component" value="Unassembled WGS sequence"/>
</dbReference>
<protein>
    <submittedName>
        <fullName evidence="2">Nuclear transport factor 2 family protein</fullName>
    </submittedName>
</protein>
<sequence length="122" mass="13774">MQELGSVIITLEEYLFRSSTRASAAELQKLIADDFIEVGAAGNRFGKSEVLSRLPSEDAPEITADNYEVRRLSDECVQLLYQATLKKRGDTDPSYSRRCSIWVMNSGSWQMCYHQGTPCQPF</sequence>
<reference evidence="2 3" key="1">
    <citation type="submission" date="2019-04" db="EMBL/GenBank/DDBJ databases">
        <authorList>
            <person name="Hwang J.C."/>
        </authorList>
    </citation>
    <scope>NUCLEOTIDE SEQUENCE [LARGE SCALE GENOMIC DNA]</scope>
    <source>
        <strain evidence="2 3">IMCC35002</strain>
    </source>
</reference>
<feature type="domain" description="DUF4440" evidence="1">
    <location>
        <begin position="8"/>
        <end position="111"/>
    </location>
</feature>
<proteinExistence type="predicted"/>
<dbReference type="AlphaFoldDB" id="A0A4U1BWN0"/>
<dbReference type="InterPro" id="IPR032710">
    <property type="entry name" value="NTF2-like_dom_sf"/>
</dbReference>
<comment type="caution">
    <text evidence="2">The sequence shown here is derived from an EMBL/GenBank/DDBJ whole genome shotgun (WGS) entry which is preliminary data.</text>
</comment>
<dbReference type="Pfam" id="PF14534">
    <property type="entry name" value="DUF4440"/>
    <property type="match status" value="1"/>
</dbReference>
<evidence type="ECO:0000259" key="1">
    <source>
        <dbReference type="Pfam" id="PF14534"/>
    </source>
</evidence>
<gene>
    <name evidence="2" type="ORF">FCL42_04820</name>
</gene>
<dbReference type="RefSeq" id="WP_136862244.1">
    <property type="nucleotide sequence ID" value="NZ_SWCJ01000002.1"/>
</dbReference>
<organism evidence="2 3">
    <name type="scientific">Ferrimonas aestuarii</name>
    <dbReference type="NCBI Taxonomy" id="2569539"/>
    <lineage>
        <taxon>Bacteria</taxon>
        <taxon>Pseudomonadati</taxon>
        <taxon>Pseudomonadota</taxon>
        <taxon>Gammaproteobacteria</taxon>
        <taxon>Alteromonadales</taxon>
        <taxon>Ferrimonadaceae</taxon>
        <taxon>Ferrimonas</taxon>
    </lineage>
</organism>
<dbReference type="OrthoDB" id="121974at2"/>
<evidence type="ECO:0000313" key="3">
    <source>
        <dbReference type="Proteomes" id="UP000305675"/>
    </source>
</evidence>
<dbReference type="EMBL" id="SWCJ01000002">
    <property type="protein sequence ID" value="TKB57599.1"/>
    <property type="molecule type" value="Genomic_DNA"/>
</dbReference>
<dbReference type="Gene3D" id="3.10.450.50">
    <property type="match status" value="1"/>
</dbReference>
<keyword evidence="3" id="KW-1185">Reference proteome</keyword>
<dbReference type="InterPro" id="IPR027843">
    <property type="entry name" value="DUF4440"/>
</dbReference>